<gene>
    <name evidence="1" type="ORF">PACILC2_52100</name>
</gene>
<dbReference type="EMBL" id="BOVJ01000197">
    <property type="protein sequence ID" value="GIQ66642.1"/>
    <property type="molecule type" value="Genomic_DNA"/>
</dbReference>
<accession>A0ABQ4NEI1</accession>
<dbReference type="Proteomes" id="UP000680304">
    <property type="component" value="Unassembled WGS sequence"/>
</dbReference>
<name>A0ABQ4NEI1_9BACL</name>
<sequence>MLLFIDGDMVVPASQLRPFVRAVTDRGIDVALNDYSGPTDKINIHSVVLAKHALNELLGRPELKGTSLTAVPHAINREALHAIGVESLSVPPLAHAKAVRMGLKVEAVHHVNVGRINPPRLKRERTNSLEKLIVGDHLEAIGWLMESSGDREG</sequence>
<protein>
    <submittedName>
        <fullName evidence="1">Uncharacterized protein</fullName>
    </submittedName>
</protein>
<proteinExistence type="predicted"/>
<keyword evidence="2" id="KW-1185">Reference proteome</keyword>
<evidence type="ECO:0000313" key="2">
    <source>
        <dbReference type="Proteomes" id="UP000680304"/>
    </source>
</evidence>
<comment type="caution">
    <text evidence="1">The sequence shown here is derived from an EMBL/GenBank/DDBJ whole genome shotgun (WGS) entry which is preliminary data.</text>
</comment>
<evidence type="ECO:0000313" key="1">
    <source>
        <dbReference type="EMBL" id="GIQ66642.1"/>
    </source>
</evidence>
<organism evidence="1 2">
    <name type="scientific">Paenibacillus cisolokensis</name>
    <dbReference type="NCBI Taxonomy" id="1658519"/>
    <lineage>
        <taxon>Bacteria</taxon>
        <taxon>Bacillati</taxon>
        <taxon>Bacillota</taxon>
        <taxon>Bacilli</taxon>
        <taxon>Bacillales</taxon>
        <taxon>Paenibacillaceae</taxon>
        <taxon>Paenibacillus</taxon>
    </lineage>
</organism>
<reference evidence="1 2" key="1">
    <citation type="submission" date="2021-04" db="EMBL/GenBank/DDBJ databases">
        <title>Draft genome sequence of Paenibacillus cisolokensis, LC2-13A.</title>
        <authorList>
            <person name="Uke A."/>
            <person name="Chhe C."/>
            <person name="Baramee S."/>
            <person name="Kosugi A."/>
        </authorList>
    </citation>
    <scope>NUCLEOTIDE SEQUENCE [LARGE SCALE GENOMIC DNA]</scope>
    <source>
        <strain evidence="1 2">LC2-13A</strain>
    </source>
</reference>